<dbReference type="PROSITE" id="PS50935">
    <property type="entry name" value="SSB"/>
    <property type="match status" value="1"/>
</dbReference>
<protein>
    <submittedName>
        <fullName evidence="4">Single-strand DNA-binding protein</fullName>
    </submittedName>
</protein>
<keyword evidence="5" id="KW-1185">Reference proteome</keyword>
<feature type="region of interest" description="Disordered" evidence="3">
    <location>
        <begin position="98"/>
        <end position="139"/>
    </location>
</feature>
<feature type="compositionally biased region" description="Basic and acidic residues" evidence="3">
    <location>
        <begin position="103"/>
        <end position="112"/>
    </location>
</feature>
<accession>A0ABN8X391</accession>
<dbReference type="Proteomes" id="UP001162030">
    <property type="component" value="Chromosome"/>
</dbReference>
<evidence type="ECO:0000256" key="3">
    <source>
        <dbReference type="SAM" id="MobiDB-lite"/>
    </source>
</evidence>
<dbReference type="InterPro" id="IPR012340">
    <property type="entry name" value="NA-bd_OB-fold"/>
</dbReference>
<keyword evidence="1 2" id="KW-0238">DNA-binding</keyword>
<name>A0ABN8X391_9GAMM</name>
<evidence type="ECO:0000313" key="5">
    <source>
        <dbReference type="Proteomes" id="UP001162030"/>
    </source>
</evidence>
<dbReference type="SUPFAM" id="SSF50249">
    <property type="entry name" value="Nucleic acid-binding proteins"/>
    <property type="match status" value="1"/>
</dbReference>
<dbReference type="Pfam" id="PF00436">
    <property type="entry name" value="SSB"/>
    <property type="match status" value="1"/>
</dbReference>
<gene>
    <name evidence="4" type="ORF">MSZNOR_0610</name>
</gene>
<dbReference type="RefSeq" id="WP_026610777.1">
    <property type="nucleotide sequence ID" value="NZ_OX458333.1"/>
</dbReference>
<sequence>MIDVLIAGRLLRDPQRRTGQSGKAFTTAMISAAVEGADDRQLVSVIAFGDQAERLGRLKAGDSIAVAGPAKLTTWDRDGETRQGLNVTAMGILSAYDARKRRGDTDGKEKPKARQNGSGTRDWNAAYGTDPGFDDAIPF</sequence>
<dbReference type="InterPro" id="IPR000424">
    <property type="entry name" value="Primosome_PriB/ssb"/>
</dbReference>
<proteinExistence type="predicted"/>
<dbReference type="EMBL" id="OX458333">
    <property type="protein sequence ID" value="CAI8748954.1"/>
    <property type="molecule type" value="Genomic_DNA"/>
</dbReference>
<evidence type="ECO:0000256" key="2">
    <source>
        <dbReference type="PROSITE-ProRule" id="PRU00252"/>
    </source>
</evidence>
<reference evidence="4 5" key="1">
    <citation type="submission" date="2023-03" db="EMBL/GenBank/DDBJ databases">
        <authorList>
            <person name="Pearce D."/>
        </authorList>
    </citation>
    <scope>NUCLEOTIDE SEQUENCE [LARGE SCALE GENOMIC DNA]</scope>
    <source>
        <strain evidence="4">Msz</strain>
    </source>
</reference>
<dbReference type="CDD" id="cd04496">
    <property type="entry name" value="SSB_OBF"/>
    <property type="match status" value="1"/>
</dbReference>
<evidence type="ECO:0000256" key="1">
    <source>
        <dbReference type="ARBA" id="ARBA00023125"/>
    </source>
</evidence>
<dbReference type="Gene3D" id="2.40.50.140">
    <property type="entry name" value="Nucleic acid-binding proteins"/>
    <property type="match status" value="1"/>
</dbReference>
<dbReference type="GO" id="GO:0003677">
    <property type="term" value="F:DNA binding"/>
    <property type="evidence" value="ECO:0007669"/>
    <property type="project" value="UniProtKB-KW"/>
</dbReference>
<organism evidence="4 5">
    <name type="scientific">Methylocaldum szegediense</name>
    <dbReference type="NCBI Taxonomy" id="73780"/>
    <lineage>
        <taxon>Bacteria</taxon>
        <taxon>Pseudomonadati</taxon>
        <taxon>Pseudomonadota</taxon>
        <taxon>Gammaproteobacteria</taxon>
        <taxon>Methylococcales</taxon>
        <taxon>Methylococcaceae</taxon>
        <taxon>Methylocaldum</taxon>
    </lineage>
</organism>
<evidence type="ECO:0000313" key="4">
    <source>
        <dbReference type="EMBL" id="CAI8748954.1"/>
    </source>
</evidence>